<dbReference type="HOGENOM" id="CLU_1806168_0_0_1"/>
<name>A0A072PGT5_9EURO</name>
<dbReference type="InterPro" id="IPR050275">
    <property type="entry name" value="PGM_Phosphatase"/>
</dbReference>
<dbReference type="PANTHER" id="PTHR48100">
    <property type="entry name" value="BROAD-SPECIFICITY PHOSPHATASE YOR283W-RELATED"/>
    <property type="match status" value="1"/>
</dbReference>
<dbReference type="GO" id="GO:0050278">
    <property type="term" value="F:sedoheptulose-bisphosphatase activity"/>
    <property type="evidence" value="ECO:0007669"/>
    <property type="project" value="TreeGrafter"/>
</dbReference>
<reference evidence="2 3" key="1">
    <citation type="submission" date="2013-03" db="EMBL/GenBank/DDBJ databases">
        <title>The Genome Sequence of Exophiala aquamarina CBS 119918.</title>
        <authorList>
            <consortium name="The Broad Institute Genomics Platform"/>
            <person name="Cuomo C."/>
            <person name="de Hoog S."/>
            <person name="Gorbushina A."/>
            <person name="Walker B."/>
            <person name="Young S.K."/>
            <person name="Zeng Q."/>
            <person name="Gargeya S."/>
            <person name="Fitzgerald M."/>
            <person name="Haas B."/>
            <person name="Abouelleil A."/>
            <person name="Allen A.W."/>
            <person name="Alvarado L."/>
            <person name="Arachchi H.M."/>
            <person name="Berlin A.M."/>
            <person name="Chapman S.B."/>
            <person name="Gainer-Dewar J."/>
            <person name="Goldberg J."/>
            <person name="Griggs A."/>
            <person name="Gujja S."/>
            <person name="Hansen M."/>
            <person name="Howarth C."/>
            <person name="Imamovic A."/>
            <person name="Ireland A."/>
            <person name="Larimer J."/>
            <person name="McCowan C."/>
            <person name="Murphy C."/>
            <person name="Pearson M."/>
            <person name="Poon T.W."/>
            <person name="Priest M."/>
            <person name="Roberts A."/>
            <person name="Saif S."/>
            <person name="Shea T."/>
            <person name="Sisk P."/>
            <person name="Sykes S."/>
            <person name="Wortman J."/>
            <person name="Nusbaum C."/>
            <person name="Birren B."/>
        </authorList>
    </citation>
    <scope>NUCLEOTIDE SEQUENCE [LARGE SCALE GENOMIC DNA]</scope>
    <source>
        <strain evidence="2 3">CBS 119918</strain>
    </source>
</reference>
<dbReference type="InterPro" id="IPR013078">
    <property type="entry name" value="His_Pase_superF_clade-1"/>
</dbReference>
<keyword evidence="3" id="KW-1185">Reference proteome</keyword>
<accession>A0A072PGT5</accession>
<dbReference type="SMART" id="SM00855">
    <property type="entry name" value="PGAM"/>
    <property type="match status" value="1"/>
</dbReference>
<dbReference type="Pfam" id="PF00300">
    <property type="entry name" value="His_Phos_1"/>
    <property type="match status" value="1"/>
</dbReference>
<comment type="caution">
    <text evidence="2">The sequence shown here is derived from an EMBL/GenBank/DDBJ whole genome shotgun (WGS) entry which is preliminary data.</text>
</comment>
<dbReference type="SUPFAM" id="SSF53254">
    <property type="entry name" value="Phosphoglycerate mutase-like"/>
    <property type="match status" value="1"/>
</dbReference>
<dbReference type="OrthoDB" id="4818801at2759"/>
<organism evidence="2 3">
    <name type="scientific">Exophiala aquamarina CBS 119918</name>
    <dbReference type="NCBI Taxonomy" id="1182545"/>
    <lineage>
        <taxon>Eukaryota</taxon>
        <taxon>Fungi</taxon>
        <taxon>Dikarya</taxon>
        <taxon>Ascomycota</taxon>
        <taxon>Pezizomycotina</taxon>
        <taxon>Eurotiomycetes</taxon>
        <taxon>Chaetothyriomycetidae</taxon>
        <taxon>Chaetothyriales</taxon>
        <taxon>Herpotrichiellaceae</taxon>
        <taxon>Exophiala</taxon>
    </lineage>
</organism>
<dbReference type="Gene3D" id="3.40.50.1240">
    <property type="entry name" value="Phosphoglycerate mutase-like"/>
    <property type="match status" value="1"/>
</dbReference>
<dbReference type="AlphaFoldDB" id="A0A072PGT5"/>
<dbReference type="CDD" id="cd07067">
    <property type="entry name" value="HP_PGM_like"/>
    <property type="match status" value="1"/>
</dbReference>
<dbReference type="RefSeq" id="XP_013261562.1">
    <property type="nucleotide sequence ID" value="XM_013406108.1"/>
</dbReference>
<proteinExistence type="predicted"/>
<dbReference type="VEuPathDB" id="FungiDB:A1O9_03815"/>
<dbReference type="PANTHER" id="PTHR48100:SF15">
    <property type="entry name" value="SEDOHEPTULOSE 1,7-BISPHOSPHATASE"/>
    <property type="match status" value="1"/>
</dbReference>
<evidence type="ECO:0000313" key="3">
    <source>
        <dbReference type="Proteomes" id="UP000027920"/>
    </source>
</evidence>
<evidence type="ECO:0000313" key="2">
    <source>
        <dbReference type="EMBL" id="KEF58972.1"/>
    </source>
</evidence>
<dbReference type="GeneID" id="25278749"/>
<dbReference type="STRING" id="1182545.A0A072PGT5"/>
<feature type="region of interest" description="Disordered" evidence="1">
    <location>
        <begin position="114"/>
        <end position="143"/>
    </location>
</feature>
<protein>
    <submittedName>
        <fullName evidence="2">2,3-bisphosphoglycerate-dependent phosphoglycerate mutase</fullName>
    </submittedName>
</protein>
<gene>
    <name evidence="2" type="ORF">A1O9_03815</name>
</gene>
<dbReference type="InterPro" id="IPR029033">
    <property type="entry name" value="His_PPase_superfam"/>
</dbReference>
<dbReference type="GO" id="GO:0046390">
    <property type="term" value="P:ribose phosphate biosynthetic process"/>
    <property type="evidence" value="ECO:0007669"/>
    <property type="project" value="TreeGrafter"/>
</dbReference>
<evidence type="ECO:0000256" key="1">
    <source>
        <dbReference type="SAM" id="MobiDB-lite"/>
    </source>
</evidence>
<dbReference type="EMBL" id="AMGV01000003">
    <property type="protein sequence ID" value="KEF58972.1"/>
    <property type="molecule type" value="Genomic_DNA"/>
</dbReference>
<dbReference type="Proteomes" id="UP000027920">
    <property type="component" value="Unassembled WGS sequence"/>
</dbReference>
<sequence length="143" mass="15321">MSDLDATTTRIFLARHGETEWARNGRYTGITEIPLTAEGGRQVESTAKQLVGPGRLIDPSRVAHVWVSPWRRVQQTFRLLFGDGGAEVAGEKVTLRKISPSGIRRLRGLGGGGDYSAAESQRLGPKPASTISGGMDMKAASMA</sequence>